<feature type="compositionally biased region" description="Basic and acidic residues" evidence="21">
    <location>
        <begin position="506"/>
        <end position="516"/>
    </location>
</feature>
<dbReference type="Gene3D" id="2.40.50.140">
    <property type="entry name" value="Nucleic acid-binding proteins"/>
    <property type="match status" value="1"/>
</dbReference>
<dbReference type="CDD" id="cd17753">
    <property type="entry name" value="MCM2"/>
    <property type="match status" value="1"/>
</dbReference>
<keyword evidence="11" id="KW-0378">Hydrolase</keyword>
<evidence type="ECO:0000259" key="23">
    <source>
        <dbReference type="PROSITE" id="PS50051"/>
    </source>
</evidence>
<evidence type="ECO:0000256" key="8">
    <source>
        <dbReference type="ARBA" id="ARBA00022723"/>
    </source>
</evidence>
<dbReference type="Pfam" id="PF00493">
    <property type="entry name" value="MCM"/>
    <property type="match status" value="1"/>
</dbReference>
<dbReference type="PANTHER" id="PTHR11630:SF44">
    <property type="entry name" value="DNA REPLICATION LICENSING FACTOR MCM2"/>
    <property type="match status" value="1"/>
</dbReference>
<keyword evidence="14" id="KW-0067">ATP-binding</keyword>
<dbReference type="InterPro" id="IPR012340">
    <property type="entry name" value="NA-bd_OB-fold"/>
</dbReference>
<protein>
    <recommendedName>
        <fullName evidence="5">DNA replication licensing factor MCM2</fullName>
        <ecNumber evidence="4">3.6.4.12</ecNumber>
    </recommendedName>
    <alternativeName>
        <fullName evidence="19">DNA replication licensing factor mcm2</fullName>
    </alternativeName>
</protein>
<dbReference type="GO" id="GO:0008270">
    <property type="term" value="F:zinc ion binding"/>
    <property type="evidence" value="ECO:0007669"/>
    <property type="project" value="UniProtKB-KW"/>
</dbReference>
<keyword evidence="15" id="KW-0238">DNA-binding</keyword>
<evidence type="ECO:0000256" key="9">
    <source>
        <dbReference type="ARBA" id="ARBA00022741"/>
    </source>
</evidence>
<keyword evidence="22" id="KW-1133">Transmembrane helix</keyword>
<dbReference type="FunFam" id="2.20.28.10:FF:000002">
    <property type="entry name" value="DNA helicase"/>
    <property type="match status" value="1"/>
</dbReference>
<dbReference type="Gene3D" id="2.20.28.10">
    <property type="match status" value="1"/>
</dbReference>
<keyword evidence="16" id="KW-0539">Nucleus</keyword>
<dbReference type="InterPro" id="IPR059098">
    <property type="entry name" value="WHD_MCM2"/>
</dbReference>
<dbReference type="SMART" id="SM00350">
    <property type="entry name" value="MCM"/>
    <property type="match status" value="1"/>
</dbReference>
<dbReference type="Pfam" id="PF17855">
    <property type="entry name" value="MCM_lid"/>
    <property type="match status" value="1"/>
</dbReference>
<evidence type="ECO:0000256" key="17">
    <source>
        <dbReference type="ARBA" id="ARBA00023306"/>
    </source>
</evidence>
<keyword evidence="7" id="KW-0235">DNA replication</keyword>
<accession>A0A3N0YWV5</accession>
<evidence type="ECO:0000256" key="19">
    <source>
        <dbReference type="ARBA" id="ARBA00074927"/>
    </source>
</evidence>
<dbReference type="PRINTS" id="PR01658">
    <property type="entry name" value="MCMPROTEIN2"/>
</dbReference>
<feature type="domain" description="MCM C-terminal AAA(+) ATPase" evidence="23">
    <location>
        <begin position="872"/>
        <end position="1078"/>
    </location>
</feature>
<comment type="similarity">
    <text evidence="3">Belongs to the MCM family.</text>
</comment>
<dbReference type="GO" id="GO:0000727">
    <property type="term" value="P:double-strand break repair via break-induced replication"/>
    <property type="evidence" value="ECO:0007669"/>
    <property type="project" value="TreeGrafter"/>
</dbReference>
<evidence type="ECO:0000256" key="12">
    <source>
        <dbReference type="ARBA" id="ARBA00022806"/>
    </source>
</evidence>
<evidence type="ECO:0000256" key="2">
    <source>
        <dbReference type="ARBA" id="ARBA00004286"/>
    </source>
</evidence>
<sequence>MRFRGKTVFSSSYVSTCLYRHQLSVPVQWNLHRTYCTQQQSPKDEPNKITSVKDRTASALTYAGELGKQWGRNLVKTTTVTVNYWWERYEEFVGLNEVRDAQSNVTEAEKAFMIARGIVREAHTSLEALQVRLKEVRDRLDRVSREEAHYLELATLEHKLLQEERRFRTAYENAEGGEREKFALFSAAVRASHEKERTRAERTKNWSVIGSVLGALIGVMGSTYINRVRLQELKNLLLEAQKGPVSLQEAIKVQASMHKTQQNELSNLINSLRATVKGGVEDVKTVKPVVVPPAAAIVPTSTSNASEEAIREILQHSQRAQGLIESLKPQLEQLEENVGKVGTELHAVKTTLQSRPLEKPVFQTRDTQLFVCDTEPFSRALWSRGPFRAKTQSSREKLVYSRAAVEDRREKMADSSESFHMATSPSRGSRRGDLTSSPGRDLPPFEDESEGILGDNIPDEEDGDGEELIGDGMERDYRTIPELDRYEAEGLDEDEDLSELSPGARAEAEAAMRRRDREQDLGLGRIGRGLLYDSEDEDDKRPTKRQRTLAERAADGVAMEGEDEEMIESIENLEDMKGHTVREWVSMAAPRLEIYHRFKNFLRTHVDEHGHNVFKERISDMCKENKESLLVNYEELASREHVLAYFLPEAPAEMLKIFDEAAKEVVLAMYPKYDRIAHEIHVRIGNLPLVEELRSLRQLHLNQLIRTSGVVTSCTGVLPQLGMVKYNCNKCNFILGPFFQSQNQEVKPGSCPECQSLGPFEINMEQTVYQNYQRITIQESPGKVAAGRLPRSKDAILLADLVDTCKPGDEIELTGIYHNNYDGSLNMANGFPVFATVILANHIARKDEGVAVAELTDEDIKAIMALSKDERIGERIFASIGPSIYGHEDIKRGLALALFGGEAKNPGGKHKVRGDINVLLCGDPGTAKSQFLKYVEKIASRAVFTTGQGASAVGLTAYVQRHPVSREWTLEAGALVLADRGVCLIDEFDKMNDQDRTSIHEAMEQQSISISKAGIVTSLQARCTVIAASNPIGGRYDPSLTFSENVDLTEPIISRFDVLCVVRDTVDPVQDEMLARFVVGSHIKHHPSNKEGGVAGLEEVLLPNTSDAPPIPQELLRKYIMYAKERVRPKLNQMDQDKVARIYSDLRKESMATGSIPITVRHIESMIRMAEAHARMHLRDYVLEDDVNMAIRVMLESFIDTQKFSVMRSMRKTFARYLAFRRDNNELLLFILKQLVSEQVAYQRNRYGAQQDNIEIPEKDLVDKARQINIHSLSAFYDSDLFRSNKFSHDAKKKLIVQQF</sequence>
<evidence type="ECO:0000256" key="11">
    <source>
        <dbReference type="ARBA" id="ARBA00022801"/>
    </source>
</evidence>
<dbReference type="InterPro" id="IPR001208">
    <property type="entry name" value="MCM_dom"/>
</dbReference>
<organism evidence="24 25">
    <name type="scientific">Anabarilius grahami</name>
    <name type="common">Kanglang fish</name>
    <name type="synonym">Barilius grahami</name>
    <dbReference type="NCBI Taxonomy" id="495550"/>
    <lineage>
        <taxon>Eukaryota</taxon>
        <taxon>Metazoa</taxon>
        <taxon>Chordata</taxon>
        <taxon>Craniata</taxon>
        <taxon>Vertebrata</taxon>
        <taxon>Euteleostomi</taxon>
        <taxon>Actinopterygii</taxon>
        <taxon>Neopterygii</taxon>
        <taxon>Teleostei</taxon>
        <taxon>Ostariophysi</taxon>
        <taxon>Cypriniformes</taxon>
        <taxon>Xenocyprididae</taxon>
        <taxon>Xenocypridinae</taxon>
        <taxon>Xenocypridinae incertae sedis</taxon>
        <taxon>Anabarilius</taxon>
    </lineage>
</organism>
<dbReference type="InterPro" id="IPR018525">
    <property type="entry name" value="MCM_CS"/>
</dbReference>
<name>A0A3N0YWV5_ANAGA</name>
<evidence type="ECO:0000256" key="14">
    <source>
        <dbReference type="ARBA" id="ARBA00022840"/>
    </source>
</evidence>
<evidence type="ECO:0000256" key="22">
    <source>
        <dbReference type="SAM" id="Phobius"/>
    </source>
</evidence>
<dbReference type="GO" id="GO:0042555">
    <property type="term" value="C:MCM complex"/>
    <property type="evidence" value="ECO:0007669"/>
    <property type="project" value="InterPro"/>
</dbReference>
<keyword evidence="12" id="KW-0347">Helicase</keyword>
<feature type="compositionally biased region" description="Polar residues" evidence="21">
    <location>
        <begin position="415"/>
        <end position="427"/>
    </location>
</feature>
<comment type="subcellular location">
    <subcellularLocation>
        <location evidence="2">Chromosome</location>
    </subcellularLocation>
    <subcellularLocation>
        <location evidence="1">Nucleus</location>
    </subcellularLocation>
</comment>
<dbReference type="InterPro" id="IPR031327">
    <property type="entry name" value="MCM"/>
</dbReference>
<keyword evidence="9" id="KW-0547">Nucleotide-binding</keyword>
<dbReference type="GO" id="GO:0003697">
    <property type="term" value="F:single-stranded DNA binding"/>
    <property type="evidence" value="ECO:0007669"/>
    <property type="project" value="TreeGrafter"/>
</dbReference>
<dbReference type="Gene3D" id="3.30.1640.10">
    <property type="entry name" value="mini-chromosome maintenance (MCM) complex, chain A, domain 1"/>
    <property type="match status" value="1"/>
</dbReference>
<evidence type="ECO:0000256" key="6">
    <source>
        <dbReference type="ARBA" id="ARBA00022454"/>
    </source>
</evidence>
<evidence type="ECO:0000256" key="18">
    <source>
        <dbReference type="ARBA" id="ARBA00048432"/>
    </source>
</evidence>
<evidence type="ECO:0000256" key="7">
    <source>
        <dbReference type="ARBA" id="ARBA00022705"/>
    </source>
</evidence>
<dbReference type="InterPro" id="IPR027417">
    <property type="entry name" value="P-loop_NTPase"/>
</dbReference>
<dbReference type="Pfam" id="PF14551">
    <property type="entry name" value="MCM_N"/>
    <property type="match status" value="1"/>
</dbReference>
<keyword evidence="22" id="KW-0812">Transmembrane</keyword>
<dbReference type="SUPFAM" id="SSF50249">
    <property type="entry name" value="Nucleic acid-binding proteins"/>
    <property type="match status" value="1"/>
</dbReference>
<evidence type="ECO:0000313" key="24">
    <source>
        <dbReference type="EMBL" id="ROL50570.1"/>
    </source>
</evidence>
<keyword evidence="25" id="KW-1185">Reference proteome</keyword>
<dbReference type="GO" id="GO:0005524">
    <property type="term" value="F:ATP binding"/>
    <property type="evidence" value="ECO:0007669"/>
    <property type="project" value="UniProtKB-KW"/>
</dbReference>
<dbReference type="GO" id="GO:0043138">
    <property type="term" value="F:3'-5' DNA helicase activity"/>
    <property type="evidence" value="ECO:0007669"/>
    <property type="project" value="TreeGrafter"/>
</dbReference>
<dbReference type="InterPro" id="IPR027925">
    <property type="entry name" value="MCM_N"/>
</dbReference>
<evidence type="ECO:0000313" key="25">
    <source>
        <dbReference type="Proteomes" id="UP000281406"/>
    </source>
</evidence>
<dbReference type="FunFam" id="3.40.50.300:FF:000138">
    <property type="entry name" value="DNA helicase"/>
    <property type="match status" value="1"/>
</dbReference>
<evidence type="ECO:0000256" key="20">
    <source>
        <dbReference type="SAM" id="Coils"/>
    </source>
</evidence>
<dbReference type="Pfam" id="PF23669">
    <property type="entry name" value="WHD_MCM2"/>
    <property type="match status" value="1"/>
</dbReference>
<keyword evidence="22" id="KW-0472">Membrane</keyword>
<evidence type="ECO:0000256" key="3">
    <source>
        <dbReference type="ARBA" id="ARBA00008010"/>
    </source>
</evidence>
<keyword evidence="13" id="KW-0862">Zinc</keyword>
<feature type="region of interest" description="Disordered" evidence="21">
    <location>
        <begin position="393"/>
        <end position="516"/>
    </location>
</feature>
<dbReference type="Gene3D" id="3.40.50.300">
    <property type="entry name" value="P-loop containing nucleotide triphosphate hydrolases"/>
    <property type="match status" value="1"/>
</dbReference>
<evidence type="ECO:0000256" key="10">
    <source>
        <dbReference type="ARBA" id="ARBA00022771"/>
    </source>
</evidence>
<evidence type="ECO:0000256" key="4">
    <source>
        <dbReference type="ARBA" id="ARBA00012551"/>
    </source>
</evidence>
<keyword evidence="6" id="KW-0158">Chromosome</keyword>
<dbReference type="EMBL" id="RJVU01020090">
    <property type="protein sequence ID" value="ROL50570.1"/>
    <property type="molecule type" value="Genomic_DNA"/>
</dbReference>
<dbReference type="EC" id="3.6.4.12" evidence="4"/>
<dbReference type="SUPFAM" id="SSF52540">
    <property type="entry name" value="P-loop containing nucleoside triphosphate hydrolases"/>
    <property type="match status" value="1"/>
</dbReference>
<feature type="compositionally biased region" description="Basic and acidic residues" evidence="21">
    <location>
        <begin position="393"/>
        <end position="414"/>
    </location>
</feature>
<evidence type="ECO:0000256" key="5">
    <source>
        <dbReference type="ARBA" id="ARBA00018925"/>
    </source>
</evidence>
<comment type="caution">
    <text evidence="24">The sequence shown here is derived from an EMBL/GenBank/DDBJ whole genome shotgun (WGS) entry which is preliminary data.</text>
</comment>
<reference evidence="24 25" key="1">
    <citation type="submission" date="2018-10" db="EMBL/GenBank/DDBJ databases">
        <title>Genome assembly for a Yunnan-Guizhou Plateau 3E fish, Anabarilius grahami (Regan), and its evolutionary and genetic applications.</title>
        <authorList>
            <person name="Jiang W."/>
        </authorList>
    </citation>
    <scope>NUCLEOTIDE SEQUENCE [LARGE SCALE GENOMIC DNA]</scope>
    <source>
        <strain evidence="24">AG-KIZ</strain>
        <tissue evidence="24">Muscle</tissue>
    </source>
</reference>
<evidence type="ECO:0000256" key="1">
    <source>
        <dbReference type="ARBA" id="ARBA00004123"/>
    </source>
</evidence>
<dbReference type="InterPro" id="IPR008045">
    <property type="entry name" value="MCM2"/>
</dbReference>
<dbReference type="GO" id="GO:0016887">
    <property type="term" value="F:ATP hydrolysis activity"/>
    <property type="evidence" value="ECO:0007669"/>
    <property type="project" value="RHEA"/>
</dbReference>
<dbReference type="FunFam" id="3.30.1640.10:FF:000005">
    <property type="entry name" value="DNA helicase"/>
    <property type="match status" value="1"/>
</dbReference>
<feature type="transmembrane region" description="Helical" evidence="22">
    <location>
        <begin position="205"/>
        <end position="225"/>
    </location>
</feature>
<feature type="compositionally biased region" description="Acidic residues" evidence="21">
    <location>
        <begin position="457"/>
        <end position="469"/>
    </location>
</feature>
<keyword evidence="20" id="KW-0175">Coiled coil</keyword>
<dbReference type="PRINTS" id="PR01657">
    <property type="entry name" value="MCMFAMILY"/>
</dbReference>
<dbReference type="InterPro" id="IPR033762">
    <property type="entry name" value="MCM_OB"/>
</dbReference>
<dbReference type="Pfam" id="PF17207">
    <property type="entry name" value="MCM_OB"/>
    <property type="match status" value="1"/>
</dbReference>
<evidence type="ECO:0000256" key="13">
    <source>
        <dbReference type="ARBA" id="ARBA00022833"/>
    </source>
</evidence>
<gene>
    <name evidence="24" type="ORF">DPX16_1113</name>
</gene>
<dbReference type="Proteomes" id="UP000281406">
    <property type="component" value="Unassembled WGS sequence"/>
</dbReference>
<comment type="catalytic activity">
    <reaction evidence="18">
        <text>ATP + H2O = ADP + phosphate + H(+)</text>
        <dbReference type="Rhea" id="RHEA:13065"/>
        <dbReference type="ChEBI" id="CHEBI:15377"/>
        <dbReference type="ChEBI" id="CHEBI:15378"/>
        <dbReference type="ChEBI" id="CHEBI:30616"/>
        <dbReference type="ChEBI" id="CHEBI:43474"/>
        <dbReference type="ChEBI" id="CHEBI:456216"/>
        <dbReference type="EC" id="3.6.4.12"/>
    </reaction>
    <physiologicalReaction direction="left-to-right" evidence="18">
        <dbReference type="Rhea" id="RHEA:13066"/>
    </physiologicalReaction>
</comment>
<proteinExistence type="inferred from homology"/>
<evidence type="ECO:0000256" key="15">
    <source>
        <dbReference type="ARBA" id="ARBA00023125"/>
    </source>
</evidence>
<feature type="compositionally biased region" description="Acidic residues" evidence="21">
    <location>
        <begin position="489"/>
        <end position="498"/>
    </location>
</feature>
<evidence type="ECO:0000256" key="21">
    <source>
        <dbReference type="SAM" id="MobiDB-lite"/>
    </source>
</evidence>
<dbReference type="Pfam" id="PF12619">
    <property type="entry name" value="MCM2_N"/>
    <property type="match status" value="1"/>
</dbReference>
<feature type="coiled-coil region" evidence="20">
    <location>
        <begin position="119"/>
        <end position="146"/>
    </location>
</feature>
<dbReference type="GO" id="GO:1902975">
    <property type="term" value="P:mitotic DNA replication initiation"/>
    <property type="evidence" value="ECO:0007669"/>
    <property type="project" value="TreeGrafter"/>
</dbReference>
<dbReference type="InterPro" id="IPR041562">
    <property type="entry name" value="MCM_lid"/>
</dbReference>
<dbReference type="PANTHER" id="PTHR11630">
    <property type="entry name" value="DNA REPLICATION LICENSING FACTOR MCM FAMILY MEMBER"/>
    <property type="match status" value="1"/>
</dbReference>
<keyword evidence="8" id="KW-0479">Metal-binding</keyword>
<evidence type="ECO:0000256" key="16">
    <source>
        <dbReference type="ARBA" id="ARBA00023242"/>
    </source>
</evidence>
<feature type="compositionally biased region" description="Basic and acidic residues" evidence="21">
    <location>
        <begin position="472"/>
        <end position="488"/>
    </location>
</feature>
<feature type="region of interest" description="Disordered" evidence="21">
    <location>
        <begin position="533"/>
        <end position="561"/>
    </location>
</feature>
<dbReference type="GO" id="GO:0017116">
    <property type="term" value="F:single-stranded DNA helicase activity"/>
    <property type="evidence" value="ECO:0007669"/>
    <property type="project" value="TreeGrafter"/>
</dbReference>
<dbReference type="GO" id="GO:0000228">
    <property type="term" value="C:nuclear chromosome"/>
    <property type="evidence" value="ECO:0007669"/>
    <property type="project" value="UniProtKB-ARBA"/>
</dbReference>
<dbReference type="OrthoDB" id="844at2759"/>
<keyword evidence="10" id="KW-0863">Zinc-finger</keyword>
<dbReference type="PROSITE" id="PS00847">
    <property type="entry name" value="MCM_1"/>
    <property type="match status" value="1"/>
</dbReference>
<dbReference type="PROSITE" id="PS50051">
    <property type="entry name" value="MCM_2"/>
    <property type="match status" value="1"/>
</dbReference>
<keyword evidence="17" id="KW-0131">Cell cycle</keyword>